<reference evidence="2 3" key="1">
    <citation type="submission" date="2019-03" db="EMBL/GenBank/DDBJ databases">
        <title>Genomics of glacier-inhabiting Cryobacterium strains.</title>
        <authorList>
            <person name="Liu Q."/>
            <person name="Xin Y.-H."/>
        </authorList>
    </citation>
    <scope>NUCLEOTIDE SEQUENCE [LARGE SCALE GENOMIC DNA]</scope>
    <source>
        <strain evidence="2 3">RHLT2-21</strain>
    </source>
</reference>
<feature type="compositionally biased region" description="Pro residues" evidence="1">
    <location>
        <begin position="49"/>
        <end position="61"/>
    </location>
</feature>
<evidence type="ECO:0000313" key="2">
    <source>
        <dbReference type="EMBL" id="TFC06302.1"/>
    </source>
</evidence>
<gene>
    <name evidence="2" type="ORF">E3O32_04220</name>
</gene>
<comment type="caution">
    <text evidence="2">The sequence shown here is derived from an EMBL/GenBank/DDBJ whole genome shotgun (WGS) entry which is preliminary data.</text>
</comment>
<dbReference type="RefSeq" id="WP_134507284.1">
    <property type="nucleotide sequence ID" value="NZ_SOFM01000010.1"/>
</dbReference>
<protein>
    <submittedName>
        <fullName evidence="2">Uncharacterized protein</fullName>
    </submittedName>
</protein>
<organism evidence="2 3">
    <name type="scientific">Cryobacterium mannosilyticum</name>
    <dbReference type="NCBI Taxonomy" id="1259190"/>
    <lineage>
        <taxon>Bacteria</taxon>
        <taxon>Bacillati</taxon>
        <taxon>Actinomycetota</taxon>
        <taxon>Actinomycetes</taxon>
        <taxon>Micrococcales</taxon>
        <taxon>Microbacteriaceae</taxon>
        <taxon>Cryobacterium</taxon>
    </lineage>
</organism>
<keyword evidence="3" id="KW-1185">Reference proteome</keyword>
<dbReference type="EMBL" id="SOFM01000010">
    <property type="protein sequence ID" value="TFC06302.1"/>
    <property type="molecule type" value="Genomic_DNA"/>
</dbReference>
<evidence type="ECO:0000256" key="1">
    <source>
        <dbReference type="SAM" id="MobiDB-lite"/>
    </source>
</evidence>
<dbReference type="Proteomes" id="UP000297643">
    <property type="component" value="Unassembled WGS sequence"/>
</dbReference>
<feature type="region of interest" description="Disordered" evidence="1">
    <location>
        <begin position="48"/>
        <end position="88"/>
    </location>
</feature>
<sequence length="229" mass="22498">MTAGTGRARAPGTGLLAVVFLVSLSGIGAARAPASSGFCLPPLMECSSPAPPAPPPAPVPSPLGDLPGGLGTVPGTAPPGPAAPAAPAVADPGAPTFTLPAAQLGGSSISFSGITAVSVVTVPLADGSRTSVLKLEADDIVIDDFLLDVRKATGPSLVTNSGRMELRGNVKVYLDSVTGTLLDGAAFTLGAATPPPGDELPPSLLKVHLGLVGVTANSITLTPSHQQMH</sequence>
<proteinExistence type="predicted"/>
<evidence type="ECO:0000313" key="3">
    <source>
        <dbReference type="Proteomes" id="UP000297643"/>
    </source>
</evidence>
<name>A0A4R8WBC1_9MICO</name>
<dbReference type="AlphaFoldDB" id="A0A4R8WBC1"/>
<accession>A0A4R8WBC1</accession>